<evidence type="ECO:0000313" key="9">
    <source>
        <dbReference type="Proteomes" id="UP000306102"/>
    </source>
</evidence>
<feature type="region of interest" description="Disordered" evidence="5">
    <location>
        <begin position="1"/>
        <end position="31"/>
    </location>
</feature>
<proteinExistence type="predicted"/>
<dbReference type="PANTHER" id="PTHR31234:SF55">
    <property type="entry name" value="LATE EMBRYOGENESIS ABUNDANT (LEA) HYDROXYPROLINE-RICH GLYCOPROTEIN FAMILY"/>
    <property type="match status" value="1"/>
</dbReference>
<name>A0A4S4DHK6_CAMSN</name>
<dbReference type="EMBL" id="SDRB02011306">
    <property type="protein sequence ID" value="THG01864.1"/>
    <property type="molecule type" value="Genomic_DNA"/>
</dbReference>
<keyword evidence="3 6" id="KW-1133">Transmembrane helix</keyword>
<keyword evidence="4 6" id="KW-0472">Membrane</keyword>
<accession>A0A4S4DHK6</accession>
<dbReference type="InterPro" id="IPR044839">
    <property type="entry name" value="NDR1-like"/>
</dbReference>
<comment type="caution">
    <text evidence="8">The sequence shown here is derived from an EMBL/GenBank/DDBJ whole genome shotgun (WGS) entry which is preliminary data.</text>
</comment>
<feature type="transmembrane region" description="Helical" evidence="6">
    <location>
        <begin position="65"/>
        <end position="87"/>
    </location>
</feature>
<dbReference type="GO" id="GO:0005886">
    <property type="term" value="C:plasma membrane"/>
    <property type="evidence" value="ECO:0007669"/>
    <property type="project" value="TreeGrafter"/>
</dbReference>
<feature type="domain" description="Late embryogenesis abundant protein LEA-2 subgroup" evidence="7">
    <location>
        <begin position="120"/>
        <end position="212"/>
    </location>
</feature>
<sequence length="248" mass="27116">MADQSTPVTGYPAAGYPHPPPQSGNNTNGYPPAGASYPYAAPPPQAAYYYAQPYPDPRATFLRRLFGILIASFIIAATIAFIVWLILRPRLPEFQVDSLSLSNFSLSSSSISANWDVGFTARNPNHKITLYYDDISATVFCGEQRLSDTAVGPFVQGTRNETTVRATFAANSAYVTKEVVDGINSDRSSRGIVNFNVEMKARVRYKAGAWRARQRFLRIFCQQLSVGVSKNSVGGTLIGGPRQCKVVM</sequence>
<dbReference type="PANTHER" id="PTHR31234">
    <property type="entry name" value="LATE EMBRYOGENESIS ABUNDANT (LEA) HYDROXYPROLINE-RICH GLYCOPROTEIN FAMILY"/>
    <property type="match status" value="1"/>
</dbReference>
<dbReference type="InterPro" id="IPR004864">
    <property type="entry name" value="LEA_2"/>
</dbReference>
<reference evidence="8 9" key="1">
    <citation type="journal article" date="2018" name="Proc. Natl. Acad. Sci. U.S.A.">
        <title>Draft genome sequence of Camellia sinensis var. sinensis provides insights into the evolution of the tea genome and tea quality.</title>
        <authorList>
            <person name="Wei C."/>
            <person name="Yang H."/>
            <person name="Wang S."/>
            <person name="Zhao J."/>
            <person name="Liu C."/>
            <person name="Gao L."/>
            <person name="Xia E."/>
            <person name="Lu Y."/>
            <person name="Tai Y."/>
            <person name="She G."/>
            <person name="Sun J."/>
            <person name="Cao H."/>
            <person name="Tong W."/>
            <person name="Gao Q."/>
            <person name="Li Y."/>
            <person name="Deng W."/>
            <person name="Jiang X."/>
            <person name="Wang W."/>
            <person name="Chen Q."/>
            <person name="Zhang S."/>
            <person name="Li H."/>
            <person name="Wu J."/>
            <person name="Wang P."/>
            <person name="Li P."/>
            <person name="Shi C."/>
            <person name="Zheng F."/>
            <person name="Jian J."/>
            <person name="Huang B."/>
            <person name="Shan D."/>
            <person name="Shi M."/>
            <person name="Fang C."/>
            <person name="Yue Y."/>
            <person name="Li F."/>
            <person name="Li D."/>
            <person name="Wei S."/>
            <person name="Han B."/>
            <person name="Jiang C."/>
            <person name="Yin Y."/>
            <person name="Xia T."/>
            <person name="Zhang Z."/>
            <person name="Bennetzen J.L."/>
            <person name="Zhao S."/>
            <person name="Wan X."/>
        </authorList>
    </citation>
    <scope>NUCLEOTIDE SEQUENCE [LARGE SCALE GENOMIC DNA]</scope>
    <source>
        <strain evidence="9">cv. Shuchazao</strain>
        <tissue evidence="8">Leaf</tissue>
    </source>
</reference>
<gene>
    <name evidence="8" type="ORF">TEA_029468</name>
</gene>
<evidence type="ECO:0000256" key="2">
    <source>
        <dbReference type="ARBA" id="ARBA00022692"/>
    </source>
</evidence>
<dbReference type="Proteomes" id="UP000306102">
    <property type="component" value="Unassembled WGS sequence"/>
</dbReference>
<evidence type="ECO:0000313" key="8">
    <source>
        <dbReference type="EMBL" id="THG01864.1"/>
    </source>
</evidence>
<dbReference type="AlphaFoldDB" id="A0A4S4DHK6"/>
<evidence type="ECO:0000256" key="4">
    <source>
        <dbReference type="ARBA" id="ARBA00023136"/>
    </source>
</evidence>
<evidence type="ECO:0000256" key="6">
    <source>
        <dbReference type="SAM" id="Phobius"/>
    </source>
</evidence>
<protein>
    <recommendedName>
        <fullName evidence="7">Late embryogenesis abundant protein LEA-2 subgroup domain-containing protein</fullName>
    </recommendedName>
</protein>
<keyword evidence="9" id="KW-1185">Reference proteome</keyword>
<keyword evidence="2 6" id="KW-0812">Transmembrane</keyword>
<dbReference type="GO" id="GO:0098542">
    <property type="term" value="P:defense response to other organism"/>
    <property type="evidence" value="ECO:0007669"/>
    <property type="project" value="InterPro"/>
</dbReference>
<organism evidence="8 9">
    <name type="scientific">Camellia sinensis var. sinensis</name>
    <name type="common">China tea</name>
    <dbReference type="NCBI Taxonomy" id="542762"/>
    <lineage>
        <taxon>Eukaryota</taxon>
        <taxon>Viridiplantae</taxon>
        <taxon>Streptophyta</taxon>
        <taxon>Embryophyta</taxon>
        <taxon>Tracheophyta</taxon>
        <taxon>Spermatophyta</taxon>
        <taxon>Magnoliopsida</taxon>
        <taxon>eudicotyledons</taxon>
        <taxon>Gunneridae</taxon>
        <taxon>Pentapetalae</taxon>
        <taxon>asterids</taxon>
        <taxon>Ericales</taxon>
        <taxon>Theaceae</taxon>
        <taxon>Camellia</taxon>
    </lineage>
</organism>
<evidence type="ECO:0000256" key="5">
    <source>
        <dbReference type="SAM" id="MobiDB-lite"/>
    </source>
</evidence>
<evidence type="ECO:0000256" key="3">
    <source>
        <dbReference type="ARBA" id="ARBA00022989"/>
    </source>
</evidence>
<evidence type="ECO:0000256" key="1">
    <source>
        <dbReference type="ARBA" id="ARBA00004167"/>
    </source>
</evidence>
<evidence type="ECO:0000259" key="7">
    <source>
        <dbReference type="Pfam" id="PF03168"/>
    </source>
</evidence>
<comment type="subcellular location">
    <subcellularLocation>
        <location evidence="1">Membrane</location>
        <topology evidence="1">Single-pass membrane protein</topology>
    </subcellularLocation>
</comment>
<dbReference type="Pfam" id="PF03168">
    <property type="entry name" value="LEA_2"/>
    <property type="match status" value="1"/>
</dbReference>